<dbReference type="Proteomes" id="UP000237271">
    <property type="component" value="Unassembled WGS sequence"/>
</dbReference>
<name>A0A2P4YK38_9STRA</name>
<proteinExistence type="predicted"/>
<protein>
    <submittedName>
        <fullName evidence="1">O-methyltransferase</fullName>
    </submittedName>
</protein>
<accession>A0A2P4YK38</accession>
<sequence length="120" mass="13241">MYQASIDYHQHDFLSKVVTRASSMQWRRSLELDLALNAKVAKKEKSRRLAQALVNKDINTIHEGHPAGVTGALESGVDAEGKKVMRPTLSELGELDVTFNDTPLHLALAPSTRLYGSVEV</sequence>
<keyword evidence="2" id="KW-1185">Reference proteome</keyword>
<reference evidence="1 2" key="1">
    <citation type="journal article" date="2017" name="Genome Biol. Evol.">
        <title>Phytophthora megakarya and P. palmivora, closely related causal agents of cacao black pod rot, underwent increases in genome sizes and gene numbers by different mechanisms.</title>
        <authorList>
            <person name="Ali S.S."/>
            <person name="Shao J."/>
            <person name="Lary D.J."/>
            <person name="Kronmiller B."/>
            <person name="Shen D."/>
            <person name="Strem M.D."/>
            <person name="Amoako-Attah I."/>
            <person name="Akrofi A.Y."/>
            <person name="Begoude B.A."/>
            <person name="Ten Hoopen G.M."/>
            <person name="Coulibaly K."/>
            <person name="Kebe B.I."/>
            <person name="Melnick R.L."/>
            <person name="Guiltinan M.J."/>
            <person name="Tyler B.M."/>
            <person name="Meinhardt L.W."/>
            <person name="Bailey B.A."/>
        </authorList>
    </citation>
    <scope>NUCLEOTIDE SEQUENCE [LARGE SCALE GENOMIC DNA]</scope>
    <source>
        <strain evidence="2">sbr112.9</strain>
    </source>
</reference>
<gene>
    <name evidence="1" type="ORF">PHPALM_4348</name>
</gene>
<dbReference type="EMBL" id="NCKW01002126">
    <property type="protein sequence ID" value="POM78156.1"/>
    <property type="molecule type" value="Genomic_DNA"/>
</dbReference>
<evidence type="ECO:0000313" key="2">
    <source>
        <dbReference type="Proteomes" id="UP000237271"/>
    </source>
</evidence>
<comment type="caution">
    <text evidence="1">The sequence shown here is derived from an EMBL/GenBank/DDBJ whole genome shotgun (WGS) entry which is preliminary data.</text>
</comment>
<organism evidence="1 2">
    <name type="scientific">Phytophthora palmivora</name>
    <dbReference type="NCBI Taxonomy" id="4796"/>
    <lineage>
        <taxon>Eukaryota</taxon>
        <taxon>Sar</taxon>
        <taxon>Stramenopiles</taxon>
        <taxon>Oomycota</taxon>
        <taxon>Peronosporomycetes</taxon>
        <taxon>Peronosporales</taxon>
        <taxon>Peronosporaceae</taxon>
        <taxon>Phytophthora</taxon>
    </lineage>
</organism>
<dbReference type="AlphaFoldDB" id="A0A2P4YK38"/>
<evidence type="ECO:0000313" key="1">
    <source>
        <dbReference type="EMBL" id="POM78156.1"/>
    </source>
</evidence>